<feature type="domain" description="Cellulose synthase operon C C-terminal" evidence="8">
    <location>
        <begin position="1059"/>
        <end position="1419"/>
    </location>
</feature>
<dbReference type="Pfam" id="PF05420">
    <property type="entry name" value="BCSC_C"/>
    <property type="match status" value="1"/>
</dbReference>
<dbReference type="SMART" id="SM00028">
    <property type="entry name" value="TPR"/>
    <property type="match status" value="9"/>
</dbReference>
<dbReference type="InterPro" id="IPR008410">
    <property type="entry name" value="BCSC_C"/>
</dbReference>
<dbReference type="EMBL" id="JACOFV010000013">
    <property type="protein sequence ID" value="MBC3863289.1"/>
    <property type="molecule type" value="Genomic_DNA"/>
</dbReference>
<dbReference type="PANTHER" id="PTHR45586">
    <property type="entry name" value="TPR REPEAT-CONTAINING PROTEIN PA4667"/>
    <property type="match status" value="1"/>
</dbReference>
<evidence type="ECO:0000256" key="7">
    <source>
        <dbReference type="SAM" id="SignalP"/>
    </source>
</evidence>
<evidence type="ECO:0000256" key="4">
    <source>
        <dbReference type="ARBA" id="ARBA00022803"/>
    </source>
</evidence>
<dbReference type="GO" id="GO:0019867">
    <property type="term" value="C:outer membrane"/>
    <property type="evidence" value="ECO:0007669"/>
    <property type="project" value="InterPro"/>
</dbReference>
<dbReference type="GO" id="GO:0006011">
    <property type="term" value="P:UDP-alpha-D-glucose metabolic process"/>
    <property type="evidence" value="ECO:0007669"/>
    <property type="project" value="InterPro"/>
</dbReference>
<evidence type="ECO:0000313" key="9">
    <source>
        <dbReference type="EMBL" id="MBC3863289.1"/>
    </source>
</evidence>
<evidence type="ECO:0000256" key="3">
    <source>
        <dbReference type="ARBA" id="ARBA00022737"/>
    </source>
</evidence>
<dbReference type="InterPro" id="IPR003921">
    <property type="entry name" value="Cell_synth_C"/>
</dbReference>
<name>A0A923HGG3_9BURK</name>
<reference evidence="9" key="1">
    <citation type="submission" date="2020-08" db="EMBL/GenBank/DDBJ databases">
        <title>Novel species isolated from subtropical streams in China.</title>
        <authorList>
            <person name="Lu H."/>
        </authorList>
    </citation>
    <scope>NUCLEOTIDE SEQUENCE</scope>
    <source>
        <strain evidence="9">KACC 12607</strain>
    </source>
</reference>
<dbReference type="SUPFAM" id="SSF48452">
    <property type="entry name" value="TPR-like"/>
    <property type="match status" value="3"/>
</dbReference>
<evidence type="ECO:0000256" key="5">
    <source>
        <dbReference type="ARBA" id="ARBA00022916"/>
    </source>
</evidence>
<keyword evidence="4 6" id="KW-0802">TPR repeat</keyword>
<evidence type="ECO:0000256" key="1">
    <source>
        <dbReference type="ARBA" id="ARBA00005186"/>
    </source>
</evidence>
<dbReference type="PROSITE" id="PS50005">
    <property type="entry name" value="TPR"/>
    <property type="match status" value="1"/>
</dbReference>
<evidence type="ECO:0000256" key="2">
    <source>
        <dbReference type="ARBA" id="ARBA00022729"/>
    </source>
</evidence>
<organism evidence="9 10">
    <name type="scientific">Undibacterium jejuense</name>
    <dbReference type="NCBI Taxonomy" id="1344949"/>
    <lineage>
        <taxon>Bacteria</taxon>
        <taxon>Pseudomonadati</taxon>
        <taxon>Pseudomonadota</taxon>
        <taxon>Betaproteobacteria</taxon>
        <taxon>Burkholderiales</taxon>
        <taxon>Oxalobacteraceae</taxon>
        <taxon>Undibacterium</taxon>
    </lineage>
</organism>
<protein>
    <submittedName>
        <fullName evidence="9">BCSC C-terminal domain-containing protein</fullName>
    </submittedName>
</protein>
<dbReference type="Gene3D" id="1.25.40.10">
    <property type="entry name" value="Tetratricopeptide repeat domain"/>
    <property type="match status" value="4"/>
</dbReference>
<comment type="caution">
    <text evidence="9">The sequence shown here is derived from an EMBL/GenBank/DDBJ whole genome shotgun (WGS) entry which is preliminary data.</text>
</comment>
<evidence type="ECO:0000259" key="8">
    <source>
        <dbReference type="Pfam" id="PF05420"/>
    </source>
</evidence>
<feature type="repeat" description="TPR" evidence="6">
    <location>
        <begin position="732"/>
        <end position="765"/>
    </location>
</feature>
<feature type="chain" id="PRO_5038008861" evidence="7">
    <location>
        <begin position="25"/>
        <end position="1439"/>
    </location>
</feature>
<keyword evidence="2 7" id="KW-0732">Signal</keyword>
<keyword evidence="5" id="KW-0135">Cellulose biosynthesis</keyword>
<keyword evidence="10" id="KW-1185">Reference proteome</keyword>
<keyword evidence="3" id="KW-0677">Repeat</keyword>
<dbReference type="InterPro" id="IPR011990">
    <property type="entry name" value="TPR-like_helical_dom_sf"/>
</dbReference>
<dbReference type="InterPro" id="IPR051012">
    <property type="entry name" value="CellSynth/LPSAsmb/PSIAsmb"/>
</dbReference>
<dbReference type="GO" id="GO:0030244">
    <property type="term" value="P:cellulose biosynthetic process"/>
    <property type="evidence" value="ECO:0007669"/>
    <property type="project" value="UniProtKB-KW"/>
</dbReference>
<proteinExistence type="predicted"/>
<sequence length="1439" mass="156091">MVFKRKAMVLALLAMYFEFDVAFANSPLQQKLIEQAQFWEQRGRDDNAADAWGKLLKVDPDNIDALVALGMYEARSGHPEQAKTYLEKLKQLKATQAQIRPVDEAIRRGAVNPKVQLEDARKLARQGDVDAAADSFRLLGDPSRLKGDAALEYYQVLAGTLNGYNEAKSGQAKLVKENPTNLKYALAYAQTLTYRDAYRHEGIGLLENLSNKPEVSKQANEAWRQALSWMGVAQSDSKYYRAYLEKHPDDKMIQTKLANIGKVPKIEAVESRRAPNKPKVDTAFVKGQSAGFAALDDNDVPTAEKEFTTLIKTHPKDPVGYGGMGLVKMRQEEFVESRKYLEKALKLSSSSGRGNWKQAYDGANYWAIIEEARSAFEDDDSAKGIALLRKAIALNSKEPSGILQLADALKADNDMVGAEENYKRVFNADKTNMRALDGLVGIYDVQKRLADMEALTPYMLPRQLAILANLKSSQLVEKAKQLEAAGDINGAQMALEDAILIKPEDAWLRMALAKIYLKRNMPGQAQALLDVLTNVDKPEAEALYVSALLSQLQQLWWEGLATLERIPPNARRPEMFTLQKRLWIRVQLDRIDLLNKRGKTEQVREILGEINAAADKDPEFVGTVAALYIKLGDTERGYAMIRQAVQDTPKPSASLLLEYATTLMQANQEAELEAVMRRVASMPKLNEDEVAAFKQLQKALAMRYSDRAREAGDYASAYTYIQPMLIENPDDNLLLLALARIYSSSGDTDSAKELYVKVLKTEPDNPEVLQGLVFAAIQVKDFKGAEENLDKLMHLQPDNPRFIALAGNVARAQGQNGKALGYFKKALAMEQAQRPLAGDGKSGAGGLRLVDPVAPVVNVGDFKVNPFAERKTEAVVTKTVAGPALKEVPQLPSQYTTSAPSALKVTIPAAAVGAAATAPVTSMAPASVGISTAPVVPVNPAPVLKSVPSLPSTQPAAVQVPVPVKISPTSQNTTFNSNTVAKAATQSPAQNTYTTAAMNGRSSAIASTSSMPTSSKGGPAVSPEEEALMREIDSLNELNRSEVTVGLSARARSGQSGLSQLKDLEIPIEAHVSTLGYGQSGLKIIPVTVDPGVLNLNDPNSGGLFGKNVILSQQAQFANVPFTTIARQQGLSNAASIDQVAKGVALSLSYELSGFKVDIGSSPIGFPIKNVVGGIRWSNQVDDMKFSVELARRSVTDSYLSYAGARDSIYGLSWGGVTKNGLRVDAAYNEDDGGVYGGLGFAELLGTNVVKNTALDFGGGAYWRVYKTKNTSVTVGLNLTTMFYKKNLQNFTYGNGGYFSPQSYYALNLPVEVSGRSGKLSYQLGAAIGVQSFRVDAAPYYPLVSADQTSLELFAAANPKVSINTTYAGQTHTGIQYKLAGAAEYLLSPHFALGGRMSVDNSGDFTDASALVYLRYTFEPKRGPVSFPPVAPKPYYMGN</sequence>
<comment type="pathway">
    <text evidence="1">Glycan metabolism; bacterial cellulose biosynthesis.</text>
</comment>
<evidence type="ECO:0000256" key="6">
    <source>
        <dbReference type="PROSITE-ProRule" id="PRU00339"/>
    </source>
</evidence>
<feature type="signal peptide" evidence="7">
    <location>
        <begin position="1"/>
        <end position="24"/>
    </location>
</feature>
<evidence type="ECO:0000313" key="10">
    <source>
        <dbReference type="Proteomes" id="UP000634011"/>
    </source>
</evidence>
<dbReference type="InterPro" id="IPR019734">
    <property type="entry name" value="TPR_rpt"/>
</dbReference>
<dbReference type="Proteomes" id="UP000634011">
    <property type="component" value="Unassembled WGS sequence"/>
</dbReference>
<gene>
    <name evidence="9" type="ORF">H8K32_14370</name>
</gene>
<dbReference type="RefSeq" id="WP_186913227.1">
    <property type="nucleotide sequence ID" value="NZ_JACOFV010000013.1"/>
</dbReference>
<accession>A0A923HGG3</accession>
<dbReference type="Pfam" id="PF14559">
    <property type="entry name" value="TPR_19"/>
    <property type="match status" value="2"/>
</dbReference>
<dbReference type="PANTHER" id="PTHR45586:SF1">
    <property type="entry name" value="LIPOPOLYSACCHARIDE ASSEMBLY PROTEIN B"/>
    <property type="match status" value="1"/>
</dbReference>
<dbReference type="PRINTS" id="PR01441">
    <property type="entry name" value="CELLSNTHASEC"/>
</dbReference>